<evidence type="ECO:0000313" key="2">
    <source>
        <dbReference type="EMBL" id="CCV65806.1"/>
    </source>
</evidence>
<reference evidence="2 3" key="1">
    <citation type="journal article" date="2013" name="J. Mol. Microbiol. Biotechnol.">
        <title>Analysis of the Complete Genomes of Acholeplasma brassicae , A. palmae and A. laidlawii and Their Comparison to the Obligate Parasites from ' Candidatus Phytoplasma'.</title>
        <authorList>
            <person name="Kube M."/>
            <person name="Siewert C."/>
            <person name="Migdoll A.M."/>
            <person name="Duduk B."/>
            <person name="Holz S."/>
            <person name="Rabus R."/>
            <person name="Seemuller E."/>
            <person name="Mitrovic J."/>
            <person name="Muller I."/>
            <person name="Buttner C."/>
            <person name="Reinhardt R."/>
        </authorList>
    </citation>
    <scope>NUCLEOTIDE SEQUENCE [LARGE SCALE GENOMIC DNA]</scope>
    <source>
        <strain evidence="3">0502</strain>
    </source>
</reference>
<dbReference type="AlphaFoldDB" id="U4KNH3"/>
<evidence type="ECO:0000256" key="1">
    <source>
        <dbReference type="SAM" id="Phobius"/>
    </source>
</evidence>
<keyword evidence="1" id="KW-0812">Transmembrane</keyword>
<dbReference type="Pfam" id="PF09515">
    <property type="entry name" value="Thia_YuaJ"/>
    <property type="match status" value="1"/>
</dbReference>
<protein>
    <submittedName>
        <fullName evidence="2">Proton-coupled thiamine transporter YuaJ</fullName>
    </submittedName>
</protein>
<keyword evidence="3" id="KW-1185">Reference proteome</keyword>
<accession>U4KNH3</accession>
<sequence length="172" mass="18774">MDKNLIKLTESAILVALAVALEFVSKLIPILQMPQGGSVSIAMLPVIIIGYKNGLFYGVLSGLTYGIINFLVDGYAFHWGSFAFDYTLAFMALGLTGVIKNAYSNKIVLFNIGIIIVGFFRFVFHVISGVFFFESGIWASVVYNGPYMLGSIILCMLIGSLTYNRLGAIMKA</sequence>
<organism evidence="2 3">
    <name type="scientific">Acholeplasma brassicae</name>
    <dbReference type="NCBI Taxonomy" id="61635"/>
    <lineage>
        <taxon>Bacteria</taxon>
        <taxon>Bacillati</taxon>
        <taxon>Mycoplasmatota</taxon>
        <taxon>Mollicutes</taxon>
        <taxon>Acholeplasmatales</taxon>
        <taxon>Acholeplasmataceae</taxon>
        <taxon>Acholeplasma</taxon>
    </lineage>
</organism>
<dbReference type="RefSeq" id="WP_030004669.1">
    <property type="nucleotide sequence ID" value="NC_022549.1"/>
</dbReference>
<feature type="transmembrane region" description="Helical" evidence="1">
    <location>
        <begin position="74"/>
        <end position="95"/>
    </location>
</feature>
<dbReference type="EMBL" id="FO681348">
    <property type="protein sequence ID" value="CCV65806.1"/>
    <property type="molecule type" value="Genomic_DNA"/>
</dbReference>
<dbReference type="HOGENOM" id="CLU_090959_2_1_14"/>
<dbReference type="GO" id="GO:0005886">
    <property type="term" value="C:plasma membrane"/>
    <property type="evidence" value="ECO:0007669"/>
    <property type="project" value="InterPro"/>
</dbReference>
<feature type="transmembrane region" description="Helical" evidence="1">
    <location>
        <begin position="145"/>
        <end position="163"/>
    </location>
</feature>
<dbReference type="OrthoDB" id="9795813at2"/>
<keyword evidence="1" id="KW-1133">Transmembrane helix</keyword>
<feature type="transmembrane region" description="Helical" evidence="1">
    <location>
        <begin position="12"/>
        <end position="31"/>
    </location>
</feature>
<dbReference type="KEGG" id="abra:BN85307850"/>
<dbReference type="InterPro" id="IPR012651">
    <property type="entry name" value="Thia_Transptr_ThiT"/>
</dbReference>
<gene>
    <name evidence="2" type="primary">yuaJ</name>
    <name evidence="2" type="ORF">BN85307850</name>
</gene>
<dbReference type="Proteomes" id="UP000032737">
    <property type="component" value="Chromosome"/>
</dbReference>
<proteinExistence type="predicted"/>
<keyword evidence="1" id="KW-0472">Membrane</keyword>
<dbReference type="STRING" id="61635.BN85307850"/>
<dbReference type="Gene3D" id="1.10.1760.20">
    <property type="match status" value="1"/>
</dbReference>
<dbReference type="GO" id="GO:0015234">
    <property type="term" value="F:thiamine transmembrane transporter activity"/>
    <property type="evidence" value="ECO:0007669"/>
    <property type="project" value="InterPro"/>
</dbReference>
<feature type="transmembrane region" description="Helical" evidence="1">
    <location>
        <begin position="107"/>
        <end position="133"/>
    </location>
</feature>
<evidence type="ECO:0000313" key="3">
    <source>
        <dbReference type="Proteomes" id="UP000032737"/>
    </source>
</evidence>
<feature type="transmembrane region" description="Helical" evidence="1">
    <location>
        <begin position="43"/>
        <end position="68"/>
    </location>
</feature>
<name>U4KNH3_9MOLU</name>